<feature type="compositionally biased region" description="Low complexity" evidence="1">
    <location>
        <begin position="533"/>
        <end position="545"/>
    </location>
</feature>
<evidence type="ECO:0000313" key="4">
    <source>
        <dbReference type="Proteomes" id="UP000199220"/>
    </source>
</evidence>
<feature type="domain" description="YprB ribonuclease H-like" evidence="2">
    <location>
        <begin position="323"/>
        <end position="509"/>
    </location>
</feature>
<dbReference type="EMBL" id="FNTX01000002">
    <property type="protein sequence ID" value="SEE85262.1"/>
    <property type="molecule type" value="Genomic_DNA"/>
</dbReference>
<dbReference type="NCBIfam" id="TIGR03491">
    <property type="entry name" value="TM0106 family RecB-like putative nuclease"/>
    <property type="match status" value="1"/>
</dbReference>
<evidence type="ECO:0000256" key="1">
    <source>
        <dbReference type="SAM" id="MobiDB-lite"/>
    </source>
</evidence>
<dbReference type="InterPro" id="IPR027417">
    <property type="entry name" value="P-loop_NTPase"/>
</dbReference>
<dbReference type="InterPro" id="IPR012337">
    <property type="entry name" value="RNaseH-like_sf"/>
</dbReference>
<gene>
    <name evidence="3" type="ORF">SAMN04488554_3197</name>
</gene>
<proteinExistence type="predicted"/>
<keyword evidence="4" id="KW-1185">Reference proteome</keyword>
<dbReference type="Gene3D" id="3.40.50.300">
    <property type="entry name" value="P-loop containing nucleotide triphosphate hydrolases"/>
    <property type="match status" value="1"/>
</dbReference>
<dbReference type="Proteomes" id="UP000199220">
    <property type="component" value="Unassembled WGS sequence"/>
</dbReference>
<dbReference type="SUPFAM" id="SSF53098">
    <property type="entry name" value="Ribonuclease H-like"/>
    <property type="match status" value="1"/>
</dbReference>
<evidence type="ECO:0000259" key="2">
    <source>
        <dbReference type="Pfam" id="PF13482"/>
    </source>
</evidence>
<dbReference type="InterPro" id="IPR038720">
    <property type="entry name" value="YprB_RNase_H-like_dom"/>
</dbReference>
<sequence>MFLADDVLVYSASDLSTAFACEFQLLRKLDEKLGRVPKLETSDPMLERAARLGAEHEALVLADYRDRFGAGVVEIDPPTEYTAHALRQQQVQTVAALRDGADVVVQGSFFDGRFHGRSDFLVREGDVDGRPRYAVVDTKLARSAKPKAILQLAAYADQLQRLGIPLAEHTRLHLGNGAITEHETAASVAVHREHRRHVQTLLDGHRADDGPVPWGDERFMACLWCEHCKAEIARTRDVQLVWGIRRQHREALRRAGLATIDALAMATRPVEGVRPEMWQRLQAQARLQLKQEQVIADGAGQVLSEAHDRTGLDELPAPDAGDVFFDFEGDPLWVDADRTVWGLEYLFGLMEVDGAYVTFWAHDRAAEGVALRKFLDYLRQRRARHPGMHVYHFAGYEQYTLRNLAERHGGVEEVTELLDSGLFVDLYRTVKSSVRVGQASYSLKKLEPLYMGAEQRSGVTTGGDSVVAYEDACAMRDRGDETGYRARLDELADYNRYDCLSTRQLRDWLLAQRDALGPDEAVTPSEPGERAAAETATGETVAAEPVESAVRGLSDATAMHDHAAGPLHHLAGIAAGLHLVSVPHRGNSRVSSEESAEIVAQVTSLLGRQLVDGEQTRPLVAADLLVLAADAEQARRIGLDLRAADITGVRVGTVHELQGQRAAVVIGSLAASTPEDVRRDLRFVLAPDRWGAAVAAARWATILVRSPTLTRRLPADPTDLATLGSFLELCTGARERRPRSR</sequence>
<evidence type="ECO:0000313" key="3">
    <source>
        <dbReference type="EMBL" id="SEE85262.1"/>
    </source>
</evidence>
<dbReference type="InterPro" id="IPR019993">
    <property type="entry name" value="RecB_nuclease_TM0106_put"/>
</dbReference>
<dbReference type="STRING" id="648782.SAMN04488554_3197"/>
<dbReference type="RefSeq" id="WP_175477150.1">
    <property type="nucleotide sequence ID" value="NZ_FNTX01000002.1"/>
</dbReference>
<dbReference type="AlphaFoldDB" id="A0A1H5M7I2"/>
<feature type="region of interest" description="Disordered" evidence="1">
    <location>
        <begin position="518"/>
        <end position="545"/>
    </location>
</feature>
<organism evidence="3 4">
    <name type="scientific">Ruania alba</name>
    <dbReference type="NCBI Taxonomy" id="648782"/>
    <lineage>
        <taxon>Bacteria</taxon>
        <taxon>Bacillati</taxon>
        <taxon>Actinomycetota</taxon>
        <taxon>Actinomycetes</taxon>
        <taxon>Micrococcales</taxon>
        <taxon>Ruaniaceae</taxon>
        <taxon>Ruania</taxon>
    </lineage>
</organism>
<reference evidence="4" key="1">
    <citation type="submission" date="2016-10" db="EMBL/GenBank/DDBJ databases">
        <authorList>
            <person name="Varghese N."/>
            <person name="Submissions S."/>
        </authorList>
    </citation>
    <scope>NUCLEOTIDE SEQUENCE [LARGE SCALE GENOMIC DNA]</scope>
    <source>
        <strain evidence="4">DSM 21368</strain>
    </source>
</reference>
<name>A0A1H5M7I2_9MICO</name>
<accession>A0A1H5M7I2</accession>
<dbReference type="Pfam" id="PF13482">
    <property type="entry name" value="RNase_H_2"/>
    <property type="match status" value="1"/>
</dbReference>
<protein>
    <submittedName>
        <fullName evidence="3">RecB family nuclease, putative, TM0106 family</fullName>
    </submittedName>
</protein>